<name>A0A545AW16_9ACTN</name>
<gene>
    <name evidence="1" type="ORF">FL583_07280</name>
</gene>
<evidence type="ECO:0000313" key="1">
    <source>
        <dbReference type="EMBL" id="TQS45532.1"/>
    </source>
</evidence>
<dbReference type="AlphaFoldDB" id="A0A545AW16"/>
<reference evidence="1 2" key="1">
    <citation type="submission" date="2019-07" db="EMBL/GenBank/DDBJ databases">
        <title>Cryptosporangium phraense sp. nov., isolated from plant litter.</title>
        <authorList>
            <person name="Suriyachadkun C."/>
        </authorList>
    </citation>
    <scope>NUCLEOTIDE SEQUENCE [LARGE SCALE GENOMIC DNA]</scope>
    <source>
        <strain evidence="1 2">A-T 5661</strain>
    </source>
</reference>
<accession>A0A545AW16</accession>
<protein>
    <submittedName>
        <fullName evidence="1">Uncharacterized protein</fullName>
    </submittedName>
</protein>
<dbReference type="InParanoid" id="A0A545AW16"/>
<keyword evidence="2" id="KW-1185">Reference proteome</keyword>
<comment type="caution">
    <text evidence="1">The sequence shown here is derived from an EMBL/GenBank/DDBJ whole genome shotgun (WGS) entry which is preliminary data.</text>
</comment>
<dbReference type="EMBL" id="VIRS01000004">
    <property type="protein sequence ID" value="TQS45532.1"/>
    <property type="molecule type" value="Genomic_DNA"/>
</dbReference>
<sequence length="323" mass="35738">MSDVRAEFSEATARVKTSQIPLSHLSIELGHLYREDFDPEGSKLREHFASVADWVPGAIKRYSPSGGRRPRISTCFLIDDYFAPFSTPQVVIPAIIEAAAEAGLSIDYLVREASCARANDVDLATLVLHQLVPEPSLDTDGSRPPVLESGWLSNGRRAQEGVAPAMSGSRKWAPAVQTSARRHSIFVDVELWWEDQGERLWSVSFLAAIWQLVRLGMVRHNGSPVMVPEPPRLETARSWDDLPPIVQLEPDAAPFCAYQTCSVLSNRFLQVELAVQVILSQIVVDDAIQETITQRSSAEGFRLPAEIIRRINYVLDGNVAGDP</sequence>
<evidence type="ECO:0000313" key="2">
    <source>
        <dbReference type="Proteomes" id="UP000317982"/>
    </source>
</evidence>
<dbReference type="InterPro" id="IPR049747">
    <property type="entry name" value="SCO2522-like"/>
</dbReference>
<proteinExistence type="predicted"/>
<dbReference type="Proteomes" id="UP000317982">
    <property type="component" value="Unassembled WGS sequence"/>
</dbReference>
<dbReference type="OrthoDB" id="4561843at2"/>
<dbReference type="RefSeq" id="WP_142703705.1">
    <property type="nucleotide sequence ID" value="NZ_VIRS01000004.1"/>
</dbReference>
<organism evidence="1 2">
    <name type="scientific">Cryptosporangium phraense</name>
    <dbReference type="NCBI Taxonomy" id="2593070"/>
    <lineage>
        <taxon>Bacteria</taxon>
        <taxon>Bacillati</taxon>
        <taxon>Actinomycetota</taxon>
        <taxon>Actinomycetes</taxon>
        <taxon>Cryptosporangiales</taxon>
        <taxon>Cryptosporangiaceae</taxon>
        <taxon>Cryptosporangium</taxon>
    </lineage>
</organism>
<dbReference type="NCBIfam" id="NF040566">
    <property type="entry name" value="SCO2522_fam"/>
    <property type="match status" value="1"/>
</dbReference>